<dbReference type="SUPFAM" id="SSF161098">
    <property type="entry name" value="MetI-like"/>
    <property type="match status" value="1"/>
</dbReference>
<keyword evidence="7" id="KW-1185">Reference proteome</keyword>
<evidence type="ECO:0000256" key="1">
    <source>
        <dbReference type="ARBA" id="ARBA00004141"/>
    </source>
</evidence>
<accession>A0ABW0KTZ3</accession>
<protein>
    <recommendedName>
        <fullName evidence="8">ABC transporter permease</fullName>
    </recommendedName>
</protein>
<dbReference type="Gene3D" id="1.10.3720.10">
    <property type="entry name" value="MetI-like"/>
    <property type="match status" value="1"/>
</dbReference>
<name>A0ABW0KTZ3_9BACT</name>
<keyword evidence="2 5" id="KW-0812">Transmembrane</keyword>
<feature type="transmembrane region" description="Helical" evidence="5">
    <location>
        <begin position="325"/>
        <end position="353"/>
    </location>
</feature>
<evidence type="ECO:0008006" key="8">
    <source>
        <dbReference type="Google" id="ProtNLM"/>
    </source>
</evidence>
<feature type="transmembrane region" description="Helical" evidence="5">
    <location>
        <begin position="22"/>
        <end position="49"/>
    </location>
</feature>
<evidence type="ECO:0000256" key="5">
    <source>
        <dbReference type="SAM" id="Phobius"/>
    </source>
</evidence>
<feature type="transmembrane region" description="Helical" evidence="5">
    <location>
        <begin position="61"/>
        <end position="91"/>
    </location>
</feature>
<keyword evidence="3 5" id="KW-1133">Transmembrane helix</keyword>
<dbReference type="EMBL" id="JBHSMQ010000005">
    <property type="protein sequence ID" value="MFC5456152.1"/>
    <property type="molecule type" value="Genomic_DNA"/>
</dbReference>
<evidence type="ECO:0000256" key="2">
    <source>
        <dbReference type="ARBA" id="ARBA00022692"/>
    </source>
</evidence>
<feature type="transmembrane region" description="Helical" evidence="5">
    <location>
        <begin position="181"/>
        <end position="203"/>
    </location>
</feature>
<comment type="caution">
    <text evidence="6">The sequence shown here is derived from an EMBL/GenBank/DDBJ whole genome shotgun (WGS) entry which is preliminary data.</text>
</comment>
<reference evidence="7" key="1">
    <citation type="journal article" date="2019" name="Int. J. Syst. Evol. Microbiol.">
        <title>The Global Catalogue of Microorganisms (GCM) 10K type strain sequencing project: providing services to taxonomists for standard genome sequencing and annotation.</title>
        <authorList>
            <consortium name="The Broad Institute Genomics Platform"/>
            <consortium name="The Broad Institute Genome Sequencing Center for Infectious Disease"/>
            <person name="Wu L."/>
            <person name="Ma J."/>
        </authorList>
    </citation>
    <scope>NUCLEOTIDE SEQUENCE [LARGE SCALE GENOMIC DNA]</scope>
    <source>
        <strain evidence="7">CGMCC 4.1469</strain>
    </source>
</reference>
<sequence length="415" mass="45057">MIPAALMLLFKRHFPVVPSASFWARCGSSLIVIAIALLLALCIGVFIGLCARQMGPRMERFIALLGRALACVPVVVLVWGFISGWIGRFGWPVESLMPAQFPDGEDSRQVLLAHALWEYLAPALVLALPLCGEMIHAVIMNGSAVLDLDFSLRARGVPKASRLWLHHLSQLRPLLRVRLQFLCLIAPVYLIIIEDALHFIGWGEWMAQSLRAGDAPGIALGFVTAGAMLALLCTALCLLPGRLKSTSGFVATLAWQPWLLWALGLLALLPSSFIAWFILWTAVLLSGSTGWHQTWNRIEAELPVEAARVCGATDSMIWRTHIASVLFRMLTAWLCTVLAHTLLAMAAACALLPRLIDSLSAPLARLYRPLAVASAQSAMQTLADPTALLQSGACIALAALCLIQVSRIVQPRLSS</sequence>
<organism evidence="6 7">
    <name type="scientific">Prosthecobacter fluviatilis</name>
    <dbReference type="NCBI Taxonomy" id="445931"/>
    <lineage>
        <taxon>Bacteria</taxon>
        <taxon>Pseudomonadati</taxon>
        <taxon>Verrucomicrobiota</taxon>
        <taxon>Verrucomicrobiia</taxon>
        <taxon>Verrucomicrobiales</taxon>
        <taxon>Verrucomicrobiaceae</taxon>
        <taxon>Prosthecobacter</taxon>
    </lineage>
</organism>
<dbReference type="Proteomes" id="UP001596052">
    <property type="component" value="Unassembled WGS sequence"/>
</dbReference>
<dbReference type="RefSeq" id="WP_377168115.1">
    <property type="nucleotide sequence ID" value="NZ_JBHSMQ010000005.1"/>
</dbReference>
<comment type="subcellular location">
    <subcellularLocation>
        <location evidence="1">Membrane</location>
        <topology evidence="1">Multi-pass membrane protein</topology>
    </subcellularLocation>
</comment>
<feature type="transmembrane region" description="Helical" evidence="5">
    <location>
        <begin position="215"/>
        <end position="239"/>
    </location>
</feature>
<evidence type="ECO:0000256" key="4">
    <source>
        <dbReference type="ARBA" id="ARBA00023136"/>
    </source>
</evidence>
<proteinExistence type="predicted"/>
<feature type="transmembrane region" description="Helical" evidence="5">
    <location>
        <begin position="111"/>
        <end position="131"/>
    </location>
</feature>
<evidence type="ECO:0000256" key="3">
    <source>
        <dbReference type="ARBA" id="ARBA00022989"/>
    </source>
</evidence>
<dbReference type="InterPro" id="IPR035906">
    <property type="entry name" value="MetI-like_sf"/>
</dbReference>
<evidence type="ECO:0000313" key="7">
    <source>
        <dbReference type="Proteomes" id="UP001596052"/>
    </source>
</evidence>
<keyword evidence="4 5" id="KW-0472">Membrane</keyword>
<evidence type="ECO:0000313" key="6">
    <source>
        <dbReference type="EMBL" id="MFC5456152.1"/>
    </source>
</evidence>
<gene>
    <name evidence="6" type="ORF">ACFQDI_14915</name>
</gene>